<accession>A0AAD5RBA3</accession>
<dbReference type="PROSITE" id="PS50405">
    <property type="entry name" value="GST_CTER"/>
    <property type="match status" value="1"/>
</dbReference>
<dbReference type="SUPFAM" id="SSF52833">
    <property type="entry name" value="Thioredoxin-like"/>
    <property type="match status" value="1"/>
</dbReference>
<dbReference type="InterPro" id="IPR004046">
    <property type="entry name" value="GST_C"/>
</dbReference>
<feature type="domain" description="GST C-terminal" evidence="2">
    <location>
        <begin position="135"/>
        <end position="258"/>
    </location>
</feature>
<dbReference type="CDD" id="cd03039">
    <property type="entry name" value="GST_N_Sigma_like"/>
    <property type="match status" value="1"/>
</dbReference>
<dbReference type="PANTHER" id="PTHR11571">
    <property type="entry name" value="GLUTATHIONE S-TRANSFERASE"/>
    <property type="match status" value="1"/>
</dbReference>
<evidence type="ECO:0000313" key="3">
    <source>
        <dbReference type="EMBL" id="KAJ1373014.1"/>
    </source>
</evidence>
<dbReference type="GO" id="GO:0006749">
    <property type="term" value="P:glutathione metabolic process"/>
    <property type="evidence" value="ECO:0007669"/>
    <property type="project" value="TreeGrafter"/>
</dbReference>
<dbReference type="InterPro" id="IPR036282">
    <property type="entry name" value="Glutathione-S-Trfase_C_sf"/>
</dbReference>
<keyword evidence="4" id="KW-1185">Reference proteome</keyword>
<evidence type="ECO:0008006" key="5">
    <source>
        <dbReference type="Google" id="ProtNLM"/>
    </source>
</evidence>
<name>A0AAD5RBA3_PARTN</name>
<evidence type="ECO:0000313" key="4">
    <source>
        <dbReference type="Proteomes" id="UP001196413"/>
    </source>
</evidence>
<dbReference type="Proteomes" id="UP001196413">
    <property type="component" value="Unassembled WGS sequence"/>
</dbReference>
<dbReference type="Gene3D" id="1.20.1050.130">
    <property type="match status" value="2"/>
</dbReference>
<dbReference type="AlphaFoldDB" id="A0AAD5RBA3"/>
<dbReference type="InterPro" id="IPR010987">
    <property type="entry name" value="Glutathione-S-Trfase_C-like"/>
</dbReference>
<reference evidence="3" key="1">
    <citation type="submission" date="2021-06" db="EMBL/GenBank/DDBJ databases">
        <title>Parelaphostrongylus tenuis whole genome reference sequence.</title>
        <authorList>
            <person name="Garwood T.J."/>
            <person name="Larsen P.A."/>
            <person name="Fountain-Jones N.M."/>
            <person name="Garbe J.R."/>
            <person name="Macchietto M.G."/>
            <person name="Kania S.A."/>
            <person name="Gerhold R.W."/>
            <person name="Richards J.E."/>
            <person name="Wolf T.M."/>
        </authorList>
    </citation>
    <scope>NUCLEOTIDE SEQUENCE</scope>
    <source>
        <strain evidence="3">MNPRO001-30</strain>
        <tissue evidence="3">Meninges</tissue>
    </source>
</reference>
<protein>
    <recommendedName>
        <fullName evidence="5">Glutathione S-transferase</fullName>
    </recommendedName>
</protein>
<dbReference type="PROSITE" id="PS50404">
    <property type="entry name" value="GST_NTER"/>
    <property type="match status" value="1"/>
</dbReference>
<comment type="caution">
    <text evidence="3">The sequence shown here is derived from an EMBL/GenBank/DDBJ whole genome shotgun (WGS) entry which is preliminary data.</text>
</comment>
<dbReference type="Pfam" id="PF14497">
    <property type="entry name" value="GST_C_3"/>
    <property type="match status" value="1"/>
</dbReference>
<evidence type="ECO:0000259" key="1">
    <source>
        <dbReference type="PROSITE" id="PS50404"/>
    </source>
</evidence>
<feature type="domain" description="GST N-terminal" evidence="1">
    <location>
        <begin position="87"/>
        <end position="194"/>
    </location>
</feature>
<evidence type="ECO:0000259" key="2">
    <source>
        <dbReference type="PROSITE" id="PS50405"/>
    </source>
</evidence>
<organism evidence="3 4">
    <name type="scientific">Parelaphostrongylus tenuis</name>
    <name type="common">Meningeal worm</name>
    <dbReference type="NCBI Taxonomy" id="148309"/>
    <lineage>
        <taxon>Eukaryota</taxon>
        <taxon>Metazoa</taxon>
        <taxon>Ecdysozoa</taxon>
        <taxon>Nematoda</taxon>
        <taxon>Chromadorea</taxon>
        <taxon>Rhabditida</taxon>
        <taxon>Rhabditina</taxon>
        <taxon>Rhabditomorpha</taxon>
        <taxon>Strongyloidea</taxon>
        <taxon>Metastrongylidae</taxon>
        <taxon>Parelaphostrongylus</taxon>
    </lineage>
</organism>
<gene>
    <name evidence="3" type="ORF">KIN20_035333</name>
</gene>
<dbReference type="GO" id="GO:0004364">
    <property type="term" value="F:glutathione transferase activity"/>
    <property type="evidence" value="ECO:0007669"/>
    <property type="project" value="UniProtKB-ARBA"/>
</dbReference>
<dbReference type="InterPro" id="IPR050213">
    <property type="entry name" value="GST_superfamily"/>
</dbReference>
<dbReference type="PANTHER" id="PTHR11571:SF150">
    <property type="entry name" value="GLUTATHIONE S-TRANSFERASE"/>
    <property type="match status" value="1"/>
</dbReference>
<proteinExistence type="predicted"/>
<dbReference type="InterPro" id="IPR004045">
    <property type="entry name" value="Glutathione_S-Trfase_N"/>
</dbReference>
<dbReference type="EMBL" id="JAHQIW010007217">
    <property type="protein sequence ID" value="KAJ1373014.1"/>
    <property type="molecule type" value="Genomic_DNA"/>
</dbReference>
<dbReference type="CDD" id="cd03192">
    <property type="entry name" value="GST_C_Sigma_like"/>
    <property type="match status" value="1"/>
</dbReference>
<dbReference type="SUPFAM" id="SSF47616">
    <property type="entry name" value="GST C-terminal domain-like"/>
    <property type="match status" value="1"/>
</dbReference>
<dbReference type="InterPro" id="IPR036249">
    <property type="entry name" value="Thioredoxin-like_sf"/>
</dbReference>
<sequence>MNQPVNKLAEDHPYVTLRRWLHTGTEIFITRTAVLGRHLAALIKPLILAESAQAAWVEVYLRTLIAKANGNGIAKIKRLNKMCIQKHSYTLHYFDVRGRGEPIRLIFAYYNVKFEDNRISKDDWPKYKADFAGSTKSDSAKCDMYVDAFIDLMIIGAAYTHEEDPVLKEKKAAIFEEQWPIRLRILEDHLKQNGGECFVGSKTLWCDLVALYVLSSLEEIKSDVLQDFPELQTYYTKMRNLPEIRDYVESNWPPATAQK</sequence>